<feature type="non-terminal residue" evidence="8">
    <location>
        <position position="210"/>
    </location>
</feature>
<dbReference type="SUPFAM" id="SSF56059">
    <property type="entry name" value="Glutathione synthetase ATP-binding domain-like"/>
    <property type="match status" value="1"/>
</dbReference>
<evidence type="ECO:0000259" key="6">
    <source>
        <dbReference type="PROSITE" id="PS50975"/>
    </source>
</evidence>
<organism evidence="8 9">
    <name type="scientific">Nonomuraea purpurea</name>
    <dbReference type="NCBI Taxonomy" id="1849276"/>
    <lineage>
        <taxon>Bacteria</taxon>
        <taxon>Bacillati</taxon>
        <taxon>Actinomycetota</taxon>
        <taxon>Actinomycetes</taxon>
        <taxon>Streptosporangiales</taxon>
        <taxon>Streptosporangiaceae</taxon>
        <taxon>Nonomuraea</taxon>
    </lineage>
</organism>
<keyword evidence="4 5" id="KW-0067">ATP-binding</keyword>
<evidence type="ECO:0000313" key="9">
    <source>
        <dbReference type="Proteomes" id="UP001595851"/>
    </source>
</evidence>
<gene>
    <name evidence="8" type="ORF">ACFOY2_51100</name>
</gene>
<evidence type="ECO:0000256" key="3">
    <source>
        <dbReference type="ARBA" id="ARBA00022741"/>
    </source>
</evidence>
<sequence length="210" mass="21907">MRKVLIANRGEIAVRVARACKDAGIGSVAVYADQDLDALHARVADEAYALGGQSPAQTYLDIGKLLDVARRSGADAVHPGYGFLAENAAFAQAVIDAGLVWIGPPPAAIAALGDKVRARHIAQKVGAPLVAGTKDPVSGAEEVVAFAEEHGLPIAIKAAYGGGGRGIKVARELGEVAELYESAVREAVAAFGRGECFVERYLDRPRHVET</sequence>
<evidence type="ECO:0000256" key="4">
    <source>
        <dbReference type="ARBA" id="ARBA00022840"/>
    </source>
</evidence>
<feature type="domain" description="Biotin carboxylation" evidence="7">
    <location>
        <begin position="1"/>
        <end position="210"/>
    </location>
</feature>
<evidence type="ECO:0000256" key="5">
    <source>
        <dbReference type="PROSITE-ProRule" id="PRU00409"/>
    </source>
</evidence>
<keyword evidence="9" id="KW-1185">Reference proteome</keyword>
<evidence type="ECO:0000256" key="2">
    <source>
        <dbReference type="ARBA" id="ARBA00022598"/>
    </source>
</evidence>
<evidence type="ECO:0000259" key="7">
    <source>
        <dbReference type="PROSITE" id="PS50979"/>
    </source>
</evidence>
<dbReference type="EMBL" id="JBHSBI010000048">
    <property type="protein sequence ID" value="MFC4015638.1"/>
    <property type="molecule type" value="Genomic_DNA"/>
</dbReference>
<accession>A0ABV8GSD4</accession>
<dbReference type="PROSITE" id="PS50975">
    <property type="entry name" value="ATP_GRASP"/>
    <property type="match status" value="1"/>
</dbReference>
<dbReference type="InterPro" id="IPR051602">
    <property type="entry name" value="ACC_Biotin_Carboxylase"/>
</dbReference>
<comment type="function">
    <text evidence="1">This protein is a component of the acetyl coenzyme A carboxylase complex; first, biotin carboxylase catalyzes the carboxylation of the carrier protein and then the transcarboxylase transfers the carboxyl group to form malonyl-CoA.</text>
</comment>
<dbReference type="RefSeq" id="WP_379535451.1">
    <property type="nucleotide sequence ID" value="NZ_JBHSBI010000048.1"/>
</dbReference>
<dbReference type="InterPro" id="IPR011761">
    <property type="entry name" value="ATP-grasp"/>
</dbReference>
<keyword evidence="2" id="KW-0436">Ligase</keyword>
<dbReference type="Pfam" id="PF00289">
    <property type="entry name" value="Biotin_carb_N"/>
    <property type="match status" value="1"/>
</dbReference>
<dbReference type="InterPro" id="IPR005481">
    <property type="entry name" value="BC-like_N"/>
</dbReference>
<comment type="caution">
    <text evidence="8">The sequence shown here is derived from an EMBL/GenBank/DDBJ whole genome shotgun (WGS) entry which is preliminary data.</text>
</comment>
<dbReference type="Proteomes" id="UP001595851">
    <property type="component" value="Unassembled WGS sequence"/>
</dbReference>
<dbReference type="Pfam" id="PF02786">
    <property type="entry name" value="CPSase_L_D2"/>
    <property type="match status" value="1"/>
</dbReference>
<proteinExistence type="predicted"/>
<dbReference type="PROSITE" id="PS50979">
    <property type="entry name" value="BC"/>
    <property type="match status" value="1"/>
</dbReference>
<reference evidence="9" key="1">
    <citation type="journal article" date="2019" name="Int. J. Syst. Evol. Microbiol.">
        <title>The Global Catalogue of Microorganisms (GCM) 10K type strain sequencing project: providing services to taxonomists for standard genome sequencing and annotation.</title>
        <authorList>
            <consortium name="The Broad Institute Genomics Platform"/>
            <consortium name="The Broad Institute Genome Sequencing Center for Infectious Disease"/>
            <person name="Wu L."/>
            <person name="Ma J."/>
        </authorList>
    </citation>
    <scope>NUCLEOTIDE SEQUENCE [LARGE SCALE GENOMIC DNA]</scope>
    <source>
        <strain evidence="9">TBRC 1276</strain>
    </source>
</reference>
<feature type="domain" description="ATP-grasp" evidence="6">
    <location>
        <begin position="119"/>
        <end position="209"/>
    </location>
</feature>
<dbReference type="SUPFAM" id="SSF52440">
    <property type="entry name" value="PreATP-grasp domain"/>
    <property type="match status" value="1"/>
</dbReference>
<evidence type="ECO:0000256" key="1">
    <source>
        <dbReference type="ARBA" id="ARBA00003761"/>
    </source>
</evidence>
<protein>
    <submittedName>
        <fullName evidence="8">Biotin carboxylase N-terminal domain-containing protein</fullName>
    </submittedName>
</protein>
<dbReference type="InterPro" id="IPR011764">
    <property type="entry name" value="Biotin_carboxylation_dom"/>
</dbReference>
<dbReference type="InterPro" id="IPR016185">
    <property type="entry name" value="PreATP-grasp_dom_sf"/>
</dbReference>
<dbReference type="PANTHER" id="PTHR48095:SF2">
    <property type="entry name" value="BIOTIN CARBOXYLASE, CHLOROPLASTIC"/>
    <property type="match status" value="1"/>
</dbReference>
<evidence type="ECO:0000313" key="8">
    <source>
        <dbReference type="EMBL" id="MFC4015638.1"/>
    </source>
</evidence>
<keyword evidence="3 5" id="KW-0547">Nucleotide-binding</keyword>
<name>A0ABV8GSD4_9ACTN</name>
<dbReference type="Gene3D" id="3.30.470.20">
    <property type="entry name" value="ATP-grasp fold, B domain"/>
    <property type="match status" value="1"/>
</dbReference>
<dbReference type="InterPro" id="IPR005479">
    <property type="entry name" value="CPAse_ATP-bd"/>
</dbReference>
<dbReference type="PANTHER" id="PTHR48095">
    <property type="entry name" value="PYRUVATE CARBOXYLASE SUBUNIT A"/>
    <property type="match status" value="1"/>
</dbReference>